<reference evidence="5" key="1">
    <citation type="submission" date="2025-08" db="UniProtKB">
        <authorList>
            <consortium name="RefSeq"/>
        </authorList>
    </citation>
    <scope>IDENTIFICATION</scope>
    <source>
        <tissue evidence="5">Whole insect</tissue>
    </source>
</reference>
<dbReference type="PANTHER" id="PTHR11289">
    <property type="entry name" value="BREAST CANCER TYPE 2 SUSCEPTIBILITY PROTEIN BRCA2"/>
    <property type="match status" value="1"/>
</dbReference>
<dbReference type="Pfam" id="PF00634">
    <property type="entry name" value="BRCA2"/>
    <property type="match status" value="3"/>
</dbReference>
<organism evidence="5">
    <name type="scientific">Diabrotica virgifera virgifera</name>
    <name type="common">western corn rootworm</name>
    <dbReference type="NCBI Taxonomy" id="50390"/>
    <lineage>
        <taxon>Eukaryota</taxon>
        <taxon>Metazoa</taxon>
        <taxon>Ecdysozoa</taxon>
        <taxon>Arthropoda</taxon>
        <taxon>Hexapoda</taxon>
        <taxon>Insecta</taxon>
        <taxon>Pterygota</taxon>
        <taxon>Neoptera</taxon>
        <taxon>Endopterygota</taxon>
        <taxon>Coleoptera</taxon>
        <taxon>Polyphaga</taxon>
        <taxon>Cucujiformia</taxon>
        <taxon>Chrysomeloidea</taxon>
        <taxon>Chrysomelidae</taxon>
        <taxon>Galerucinae</taxon>
        <taxon>Diabroticina</taxon>
        <taxon>Diabroticites</taxon>
        <taxon>Diabrotica</taxon>
    </lineage>
</organism>
<feature type="compositionally biased region" description="Polar residues" evidence="4">
    <location>
        <begin position="543"/>
        <end position="552"/>
    </location>
</feature>
<feature type="compositionally biased region" description="Polar residues" evidence="4">
    <location>
        <begin position="276"/>
        <end position="291"/>
    </location>
</feature>
<evidence type="ECO:0000256" key="4">
    <source>
        <dbReference type="SAM" id="MobiDB-lite"/>
    </source>
</evidence>
<dbReference type="GO" id="GO:0000724">
    <property type="term" value="P:double-strand break repair via homologous recombination"/>
    <property type="evidence" value="ECO:0007669"/>
    <property type="project" value="InterPro"/>
</dbReference>
<dbReference type="AlphaFoldDB" id="A0A6P7HGS8"/>
<dbReference type="PROSITE" id="PS50138">
    <property type="entry name" value="BRCA2_REPEAT"/>
    <property type="match status" value="3"/>
</dbReference>
<feature type="compositionally biased region" description="Polar residues" evidence="4">
    <location>
        <begin position="499"/>
        <end position="510"/>
    </location>
</feature>
<keyword evidence="1" id="KW-0677">Repeat</keyword>
<evidence type="ECO:0000256" key="1">
    <source>
        <dbReference type="ARBA" id="ARBA00022737"/>
    </source>
</evidence>
<dbReference type="InParanoid" id="A0A6P7HGS8"/>
<evidence type="ECO:0000313" key="5">
    <source>
        <dbReference type="RefSeq" id="XP_028154875.1"/>
    </source>
</evidence>
<feature type="region of interest" description="Disordered" evidence="4">
    <location>
        <begin position="488"/>
        <end position="511"/>
    </location>
</feature>
<name>A0A6P7HGS8_DIAVI</name>
<sequence>MHCHIGSISSTKNICTSERRVNMNFTSQNKTSVLSKNDQKACSSVKDKLKYFDNLIEADENVSEVHDNNENHFGSVSSATTFGGFSNAAGKQILVSADSLSKVKSLFDNIDSDLNTNYRASKEVRSNTLGDKSLNLQMYCDISSRSSTKNICTSETKVNMNFDSQNNISMLSKNDQKACSSVKDKLKYFDNLIGADENVTEELTDNKNQFGGFSNAAKTFEGFSNAAGKQISVSADSLNKVKSLFDNSDNDFNLNNSDLKETQETKRLGDKRRNSQRFSNIKNVSLPNSHTIEGPKMNYDSSSSTLVTKDYQKASITAKQDVKKFDHLEEDLSKPTENALDGTTSENLNLGNYKNSFTSVSITNNNAFGDVKKFDHLEEDLSKPTENALDGTTSENLNLGNYKNSFTSASITNNNAFGGFCKASGKELIVTSNALSKAKALFEDMDIDPNLNLVKTVKPLSEQNTGLLNHETKTIYHNKILKISGAQENNPLQPKHNDQSMSEVQSNKGNASVKDKLKYFDQLIGDDLDFVPKTDSKLPNLVNKHSTTKPPT</sequence>
<dbReference type="PANTHER" id="PTHR11289:SF0">
    <property type="entry name" value="BREAST CANCER TYPE 2 SUSCEPTIBILITY PROTEIN"/>
    <property type="match status" value="1"/>
</dbReference>
<feature type="compositionally biased region" description="Basic and acidic residues" evidence="4">
    <location>
        <begin position="258"/>
        <end position="273"/>
    </location>
</feature>
<keyword evidence="3" id="KW-0234">DNA repair</keyword>
<accession>A0A6P7HGS8</accession>
<feature type="region of interest" description="Disordered" evidence="4">
    <location>
        <begin position="533"/>
        <end position="552"/>
    </location>
</feature>
<dbReference type="GO" id="GO:0006355">
    <property type="term" value="P:regulation of DNA-templated transcription"/>
    <property type="evidence" value="ECO:0007669"/>
    <property type="project" value="TreeGrafter"/>
</dbReference>
<evidence type="ECO:0000256" key="3">
    <source>
        <dbReference type="ARBA" id="ARBA00023204"/>
    </source>
</evidence>
<gene>
    <name evidence="5" type="primary">LOC114348518</name>
</gene>
<dbReference type="InterPro" id="IPR015525">
    <property type="entry name" value="BRCA2"/>
</dbReference>
<evidence type="ECO:0000256" key="2">
    <source>
        <dbReference type="ARBA" id="ARBA00022763"/>
    </source>
</evidence>
<feature type="region of interest" description="Disordered" evidence="4">
    <location>
        <begin position="252"/>
        <end position="303"/>
    </location>
</feature>
<proteinExistence type="predicted"/>
<dbReference type="InterPro" id="IPR002093">
    <property type="entry name" value="BRCA2_repeat"/>
</dbReference>
<protein>
    <submittedName>
        <fullName evidence="5">Uncharacterized protein DDB_G0283357-like</fullName>
    </submittedName>
</protein>
<keyword evidence="2" id="KW-0227">DNA damage</keyword>
<feature type="non-terminal residue" evidence="5">
    <location>
        <position position="552"/>
    </location>
</feature>
<dbReference type="RefSeq" id="XP_028154875.1">
    <property type="nucleotide sequence ID" value="XM_028299074.1"/>
</dbReference>